<feature type="domain" description="Thioester reductase (TE)" evidence="3">
    <location>
        <begin position="75"/>
        <end position="252"/>
    </location>
</feature>
<sequence>MPSKTKYIFYGERLKQAKTIEQQLKSIVSDKFDTDGILVSTEESDIISEQLAMMVKDPSYLASMSRSTVERLDYESELQLNVLWKKNFQKRIIPLKADLEESQFGLDQQTYESVAEQVDFIYHYGATVNRFPCSKLYQSNVCGTGDIIRLATYTKRPQIPMHYISTVSVLTSDTNNKIFVDKIAPESLSTGYAQSKWVAEKLVMEANRLELPVTIYRLGSTETSTKTCVCNRTDPLIFFFATIMNLHVYPAFGRKNEGITNKEKSTAMETRANRSLYNGNDSV</sequence>
<dbReference type="AlphaFoldDB" id="A0A815L3F0"/>
<evidence type="ECO:0000259" key="3">
    <source>
        <dbReference type="Pfam" id="PF07993"/>
    </source>
</evidence>
<accession>A0A815L3F0</accession>
<dbReference type="Gene3D" id="3.40.50.720">
    <property type="entry name" value="NAD(P)-binding Rossmann-like Domain"/>
    <property type="match status" value="1"/>
</dbReference>
<evidence type="ECO:0000256" key="2">
    <source>
        <dbReference type="ARBA" id="ARBA00022553"/>
    </source>
</evidence>
<keyword evidence="1" id="KW-0596">Phosphopantetheine</keyword>
<dbReference type="Pfam" id="PF07993">
    <property type="entry name" value="NAD_binding_4"/>
    <property type="match status" value="1"/>
</dbReference>
<evidence type="ECO:0000313" key="4">
    <source>
        <dbReference type="EMBL" id="CAF1404509.1"/>
    </source>
</evidence>
<dbReference type="SUPFAM" id="SSF51735">
    <property type="entry name" value="NAD(P)-binding Rossmann-fold domains"/>
    <property type="match status" value="1"/>
</dbReference>
<proteinExistence type="predicted"/>
<dbReference type="Proteomes" id="UP000663828">
    <property type="component" value="Unassembled WGS sequence"/>
</dbReference>
<evidence type="ECO:0000313" key="5">
    <source>
        <dbReference type="Proteomes" id="UP000663828"/>
    </source>
</evidence>
<evidence type="ECO:0000256" key="1">
    <source>
        <dbReference type="ARBA" id="ARBA00022450"/>
    </source>
</evidence>
<keyword evidence="5" id="KW-1185">Reference proteome</keyword>
<organism evidence="4 5">
    <name type="scientific">Adineta ricciae</name>
    <name type="common">Rotifer</name>
    <dbReference type="NCBI Taxonomy" id="249248"/>
    <lineage>
        <taxon>Eukaryota</taxon>
        <taxon>Metazoa</taxon>
        <taxon>Spiralia</taxon>
        <taxon>Gnathifera</taxon>
        <taxon>Rotifera</taxon>
        <taxon>Eurotatoria</taxon>
        <taxon>Bdelloidea</taxon>
        <taxon>Adinetida</taxon>
        <taxon>Adinetidae</taxon>
        <taxon>Adineta</taxon>
    </lineage>
</organism>
<comment type="caution">
    <text evidence="4">The sequence shown here is derived from an EMBL/GenBank/DDBJ whole genome shotgun (WGS) entry which is preliminary data.</text>
</comment>
<dbReference type="InterPro" id="IPR036291">
    <property type="entry name" value="NAD(P)-bd_dom_sf"/>
</dbReference>
<gene>
    <name evidence="4" type="ORF">XAT740_LOCUS34333</name>
</gene>
<dbReference type="EMBL" id="CAJNOR010003345">
    <property type="protein sequence ID" value="CAF1404509.1"/>
    <property type="molecule type" value="Genomic_DNA"/>
</dbReference>
<keyword evidence="2" id="KW-0597">Phosphoprotein</keyword>
<dbReference type="PANTHER" id="PTHR44845">
    <property type="entry name" value="CARRIER DOMAIN-CONTAINING PROTEIN"/>
    <property type="match status" value="1"/>
</dbReference>
<dbReference type="InterPro" id="IPR013120">
    <property type="entry name" value="FAR_NAD-bd"/>
</dbReference>
<name>A0A815L3F0_ADIRI</name>
<dbReference type="PANTHER" id="PTHR44845:SF6">
    <property type="entry name" value="BETA-ALANINE-ACTIVATING ENZYME"/>
    <property type="match status" value="1"/>
</dbReference>
<reference evidence="4" key="1">
    <citation type="submission" date="2021-02" db="EMBL/GenBank/DDBJ databases">
        <authorList>
            <person name="Nowell W R."/>
        </authorList>
    </citation>
    <scope>NUCLEOTIDE SEQUENCE</scope>
</reference>
<protein>
    <recommendedName>
        <fullName evidence="3">Thioester reductase (TE) domain-containing protein</fullName>
    </recommendedName>
</protein>